<dbReference type="PIRSF" id="PIRSF039032">
    <property type="entry name" value="HigB-2"/>
    <property type="match status" value="1"/>
</dbReference>
<accession>A0A975RQQ6</accession>
<dbReference type="RefSeq" id="WP_215624372.1">
    <property type="nucleotide sequence ID" value="NZ_CP076134.1"/>
</dbReference>
<dbReference type="EMBL" id="CP076134">
    <property type="protein sequence ID" value="QWG15901.1"/>
    <property type="molecule type" value="Genomic_DNA"/>
</dbReference>
<organism evidence="1 2">
    <name type="scientific">Bradyrhizobium sediminis</name>
    <dbReference type="NCBI Taxonomy" id="2840469"/>
    <lineage>
        <taxon>Bacteria</taxon>
        <taxon>Pseudomonadati</taxon>
        <taxon>Pseudomonadota</taxon>
        <taxon>Alphaproteobacteria</taxon>
        <taxon>Hyphomicrobiales</taxon>
        <taxon>Nitrobacteraceae</taxon>
        <taxon>Bradyrhizobium</taxon>
    </lineage>
</organism>
<name>A0A975RQQ6_9BRAD</name>
<proteinExistence type="predicted"/>
<dbReference type="Proteomes" id="UP000680839">
    <property type="component" value="Chromosome"/>
</dbReference>
<sequence length="98" mass="11181">MFGRRAREIWDASELEAFIDFIARNPEEGDLIPETGSVRKIRWARPGGGKRGGARVIYFYHSGDRPLYLLMVYAKARQENLTAEEKKAVRKLAAILKS</sequence>
<dbReference type="AlphaFoldDB" id="A0A975RQQ6"/>
<reference evidence="1" key="1">
    <citation type="submission" date="2021-06" db="EMBL/GenBank/DDBJ databases">
        <title>Bradyrhizobium sp. S2-20-1 Genome sequencing.</title>
        <authorList>
            <person name="Jin L."/>
        </authorList>
    </citation>
    <scope>NUCLEOTIDE SEQUENCE</scope>
    <source>
        <strain evidence="1">S2-20-1</strain>
    </source>
</reference>
<dbReference type="InterPro" id="IPR009387">
    <property type="entry name" value="HigB-2"/>
</dbReference>
<protein>
    <submittedName>
        <fullName evidence="1">Type II toxin-antitoxin system RelE/ParE family toxin</fullName>
    </submittedName>
</protein>
<evidence type="ECO:0000313" key="2">
    <source>
        <dbReference type="Proteomes" id="UP000680839"/>
    </source>
</evidence>
<dbReference type="Pfam" id="PF06296">
    <property type="entry name" value="RelE"/>
    <property type="match status" value="1"/>
</dbReference>
<gene>
    <name evidence="1" type="ORF">KMZ29_22365</name>
</gene>
<evidence type="ECO:0000313" key="1">
    <source>
        <dbReference type="EMBL" id="QWG15901.1"/>
    </source>
</evidence>